<dbReference type="Proteomes" id="UP000887568">
    <property type="component" value="Unplaced"/>
</dbReference>
<accession>A0A914BS74</accession>
<comment type="function">
    <text evidence="9">Component of the origin recognition complex (ORC) that binds origins of replication. DNA-binding is ATP-dependent. The specific DNA sequences that define origins of replication have not been identified yet. ORC is required to assemble the pre-replication complex necessary to initiate DNA replication. Binds histone H3 and H4 trimethylation marks H3K9me3, H3K27me3 and H4K20me3.</text>
</comment>
<reference evidence="14" key="1">
    <citation type="submission" date="2022-11" db="UniProtKB">
        <authorList>
            <consortium name="EnsemblMetazoa"/>
        </authorList>
    </citation>
    <scope>IDENTIFICATION</scope>
</reference>
<dbReference type="Pfam" id="PF18137">
    <property type="entry name" value="WHD_ORC"/>
    <property type="match status" value="1"/>
</dbReference>
<protein>
    <recommendedName>
        <fullName evidence="3">Origin recognition complex subunit 3</fullName>
    </recommendedName>
</protein>
<comment type="subcellular location">
    <subcellularLocation>
        <location evidence="1">Nucleus</location>
    </subcellularLocation>
</comment>
<evidence type="ECO:0000256" key="10">
    <source>
        <dbReference type="SAM" id="MobiDB-lite"/>
    </source>
</evidence>
<evidence type="ECO:0000256" key="6">
    <source>
        <dbReference type="ARBA" id="ARBA00023125"/>
    </source>
</evidence>
<evidence type="ECO:0000313" key="14">
    <source>
        <dbReference type="EnsemblMetazoa" id="XP_038078815.1"/>
    </source>
</evidence>
<dbReference type="GO" id="GO:0006270">
    <property type="term" value="P:DNA replication initiation"/>
    <property type="evidence" value="ECO:0007669"/>
    <property type="project" value="TreeGrafter"/>
</dbReference>
<dbReference type="OrthoDB" id="10265211at2759"/>
<comment type="similarity">
    <text evidence="2">Belongs to the ORC3 family.</text>
</comment>
<evidence type="ECO:0000256" key="1">
    <source>
        <dbReference type="ARBA" id="ARBA00004123"/>
    </source>
</evidence>
<comment type="subunit">
    <text evidence="8">Component of ORC, a complex composed of at least 6 subunits: ORC1, ORC2, ORC3, ORC4, ORC5 and ORC6. ORC is regulated in a cell-cycle dependent manner. It is sequentially assembled at the exit from anaphase of mitosis and disassembled as cells enter S phase.</text>
</comment>
<evidence type="ECO:0000256" key="9">
    <source>
        <dbReference type="ARBA" id="ARBA00045241"/>
    </source>
</evidence>
<feature type="compositionally biased region" description="Basic residues" evidence="10">
    <location>
        <begin position="209"/>
        <end position="221"/>
    </location>
</feature>
<organism evidence="14 15">
    <name type="scientific">Patiria miniata</name>
    <name type="common">Bat star</name>
    <name type="synonym">Asterina miniata</name>
    <dbReference type="NCBI Taxonomy" id="46514"/>
    <lineage>
        <taxon>Eukaryota</taxon>
        <taxon>Metazoa</taxon>
        <taxon>Echinodermata</taxon>
        <taxon>Eleutherozoa</taxon>
        <taxon>Asterozoa</taxon>
        <taxon>Asteroidea</taxon>
        <taxon>Valvatacea</taxon>
        <taxon>Valvatida</taxon>
        <taxon>Asterinidae</taxon>
        <taxon>Patiria</taxon>
    </lineage>
</organism>
<dbReference type="AlphaFoldDB" id="A0A914BS74"/>
<name>A0A914BS74_PATMI</name>
<keyword evidence="7" id="KW-0539">Nucleus</keyword>
<feature type="domain" description="Origin recognition complex subunit 3 N-terminal" evidence="11">
    <location>
        <begin position="7"/>
        <end position="364"/>
    </location>
</feature>
<dbReference type="RefSeq" id="XP_038078815.1">
    <property type="nucleotide sequence ID" value="XM_038222887.1"/>
</dbReference>
<evidence type="ECO:0000259" key="12">
    <source>
        <dbReference type="Pfam" id="PF18137"/>
    </source>
</evidence>
<dbReference type="Pfam" id="PF07034">
    <property type="entry name" value="ORC3_N"/>
    <property type="match status" value="1"/>
</dbReference>
<evidence type="ECO:0000313" key="15">
    <source>
        <dbReference type="Proteomes" id="UP000887568"/>
    </source>
</evidence>
<keyword evidence="15" id="KW-1185">Reference proteome</keyword>
<dbReference type="InterPro" id="IPR045663">
    <property type="entry name" value="ORC3_ins"/>
</dbReference>
<dbReference type="PANTHER" id="PTHR12748:SF0">
    <property type="entry name" value="ORIGIN RECOGNITION COMPLEX SUBUNIT 3"/>
    <property type="match status" value="1"/>
</dbReference>
<sequence>MCADSLQTSSVSKGCFVFKAKKAKKALNPGDYMCQDGRDSEADWFRFNTYEALWDMVSEDIETMQSKVNKEIFTDLIQFVKNGQGGYHPDSASSRQRPQRAIKEIPTAAFIAGVNVTDHSATFAAITAQLKSLVTPHVANLLSRDCNNLRALMSNLVSQLMGTDDVISDEEEELNIKKIPPTMPVLRAWYHDTAKKRKTQQQEASPPKLAKKSPKSKRRRSSSVLNKNYAEFPPIVVLFEDLESFTPRVLQDFILICSEYLSELPLVLIFGIATSVTAIHRILPQAVSSLLSIEKFQAKPSTAYLSQLISKVLLTPSHPFKLGHKVFQLLLDIFLFHDFSVINFVKGLQFSMMDHFFSHPLSLLCCNHGEALIRLRTMGHNDLELFRQAASFRTYVENQPPEQQRALLLDDKHLKKTLQELLKKLVDYHRAFYPLMECLNILTGHLPHHPLGKQQRELYSMCLGGNIWESPGYKEAFGLLKLMARDELMTLMESCIERLTRSDNPVQDARFQLETLHTRLATITEGDHQPIDDVQEETSEESGSKTERVTLRSLQQKLMESVKKTRKPTRYESLVNETLEYLDLGFRKYLVCPLNLTFHEIFYYNSVTDVRRHINASPRAAIQTALNNPYHYLQSESCKAEAGGVLSTMPDVCIAYKLHMECGRLINLYDWLQAFITVVTGEQDEDGSSHGNSKKPNPQLQARFIRAVSELQFLGFIKATRKKTDHVSRLTWGGI</sequence>
<dbReference type="GO" id="GO:0003688">
    <property type="term" value="F:DNA replication origin binding"/>
    <property type="evidence" value="ECO:0007669"/>
    <property type="project" value="TreeGrafter"/>
</dbReference>
<dbReference type="GO" id="GO:0031261">
    <property type="term" value="C:DNA replication preinitiation complex"/>
    <property type="evidence" value="ECO:0007669"/>
    <property type="project" value="TreeGrafter"/>
</dbReference>
<dbReference type="Pfam" id="PF19675">
    <property type="entry name" value="ORC3_ins"/>
    <property type="match status" value="1"/>
</dbReference>
<proteinExistence type="inferred from homology"/>
<dbReference type="CDD" id="cd20704">
    <property type="entry name" value="Orc3"/>
    <property type="match status" value="2"/>
</dbReference>
<keyword evidence="6" id="KW-0238">DNA-binding</keyword>
<evidence type="ECO:0000256" key="4">
    <source>
        <dbReference type="ARBA" id="ARBA00022553"/>
    </source>
</evidence>
<dbReference type="GO" id="GO:0005664">
    <property type="term" value="C:nuclear origin of replication recognition complex"/>
    <property type="evidence" value="ECO:0007669"/>
    <property type="project" value="InterPro"/>
</dbReference>
<keyword evidence="4" id="KW-0597">Phosphoprotein</keyword>
<evidence type="ECO:0000256" key="5">
    <source>
        <dbReference type="ARBA" id="ARBA00022705"/>
    </source>
</evidence>
<dbReference type="GeneID" id="119746095"/>
<feature type="region of interest" description="Disordered" evidence="10">
    <location>
        <begin position="525"/>
        <end position="548"/>
    </location>
</feature>
<dbReference type="EnsemblMetazoa" id="XM_038222887.1">
    <property type="protein sequence ID" value="XP_038078815.1"/>
    <property type="gene ID" value="LOC119746095"/>
</dbReference>
<evidence type="ECO:0000256" key="3">
    <source>
        <dbReference type="ARBA" id="ARBA00019085"/>
    </source>
</evidence>
<dbReference type="GO" id="GO:0005656">
    <property type="term" value="C:nuclear pre-replicative complex"/>
    <property type="evidence" value="ECO:0007669"/>
    <property type="project" value="TreeGrafter"/>
</dbReference>
<dbReference type="InterPro" id="IPR020795">
    <property type="entry name" value="ORC3"/>
</dbReference>
<dbReference type="OMA" id="YCLMEHY"/>
<dbReference type="PANTHER" id="PTHR12748">
    <property type="entry name" value="ORIGIN RECOGNITION COMPLEX SUBUNIT 3"/>
    <property type="match status" value="1"/>
</dbReference>
<feature type="domain" description="Origin recognition complex subunit 3 winged helix C-terminal" evidence="12">
    <location>
        <begin position="619"/>
        <end position="732"/>
    </location>
</feature>
<keyword evidence="5" id="KW-0235">DNA replication</keyword>
<evidence type="ECO:0000259" key="13">
    <source>
        <dbReference type="Pfam" id="PF19675"/>
    </source>
</evidence>
<feature type="domain" description="Origin recognition complex subunit 3 insertion" evidence="13">
    <location>
        <begin position="376"/>
        <end position="606"/>
    </location>
</feature>
<feature type="region of interest" description="Disordered" evidence="10">
    <location>
        <begin position="196"/>
        <end position="223"/>
    </location>
</feature>
<evidence type="ECO:0000256" key="2">
    <source>
        <dbReference type="ARBA" id="ARBA00010977"/>
    </source>
</evidence>
<dbReference type="CTD" id="23595"/>
<dbReference type="InterPro" id="IPR040855">
    <property type="entry name" value="ORC_WH_C"/>
</dbReference>
<evidence type="ECO:0000259" key="11">
    <source>
        <dbReference type="Pfam" id="PF07034"/>
    </source>
</evidence>
<evidence type="ECO:0000256" key="7">
    <source>
        <dbReference type="ARBA" id="ARBA00023242"/>
    </source>
</evidence>
<dbReference type="InterPro" id="IPR045667">
    <property type="entry name" value="ORC3_N"/>
</dbReference>
<evidence type="ECO:0000256" key="8">
    <source>
        <dbReference type="ARBA" id="ARBA00026084"/>
    </source>
</evidence>